<sequence length="114" mass="12751">MPVRSDPDTGPPSNRSNTAVIVIDFQNEFIRAKGKLHGDVQEMMEQTGMLQKVPHVVNAARESGALIIHSPVLMTGGDKFKDEDWDPHAYGAMDNLFVEGTWNSEFYSLVQKYV</sequence>
<dbReference type="Pfam" id="PF00857">
    <property type="entry name" value="Isochorismatase"/>
    <property type="match status" value="1"/>
</dbReference>
<comment type="similarity">
    <text evidence="1">Belongs to the isochorismatase family.</text>
</comment>
<gene>
    <name evidence="3" type="ORF">QTG54_009238</name>
</gene>
<evidence type="ECO:0000259" key="2">
    <source>
        <dbReference type="Pfam" id="PF00857"/>
    </source>
</evidence>
<dbReference type="Gene3D" id="3.40.50.850">
    <property type="entry name" value="Isochorismatase-like"/>
    <property type="match status" value="1"/>
</dbReference>
<accession>A0AAD8Y5Z3</accession>
<keyword evidence="4" id="KW-1185">Reference proteome</keyword>
<dbReference type="InterPro" id="IPR000868">
    <property type="entry name" value="Isochorismatase-like_dom"/>
</dbReference>
<comment type="caution">
    <text evidence="3">The sequence shown here is derived from an EMBL/GenBank/DDBJ whole genome shotgun (WGS) entry which is preliminary data.</text>
</comment>
<name>A0AAD8Y5Z3_9STRA</name>
<protein>
    <recommendedName>
        <fullName evidence="2">Isochorismatase-like domain-containing protein</fullName>
    </recommendedName>
</protein>
<feature type="domain" description="Isochorismatase-like" evidence="2">
    <location>
        <begin position="18"/>
        <end position="111"/>
    </location>
</feature>
<evidence type="ECO:0000256" key="1">
    <source>
        <dbReference type="ARBA" id="ARBA00006336"/>
    </source>
</evidence>
<organism evidence="3 4">
    <name type="scientific">Skeletonema marinoi</name>
    <dbReference type="NCBI Taxonomy" id="267567"/>
    <lineage>
        <taxon>Eukaryota</taxon>
        <taxon>Sar</taxon>
        <taxon>Stramenopiles</taxon>
        <taxon>Ochrophyta</taxon>
        <taxon>Bacillariophyta</taxon>
        <taxon>Coscinodiscophyceae</taxon>
        <taxon>Thalassiosirophycidae</taxon>
        <taxon>Thalassiosirales</taxon>
        <taxon>Skeletonemataceae</taxon>
        <taxon>Skeletonema</taxon>
        <taxon>Skeletonema marinoi-dohrnii complex</taxon>
    </lineage>
</organism>
<dbReference type="EMBL" id="JATAAI010000016">
    <property type="protein sequence ID" value="KAK1740288.1"/>
    <property type="molecule type" value="Genomic_DNA"/>
</dbReference>
<evidence type="ECO:0000313" key="3">
    <source>
        <dbReference type="EMBL" id="KAK1740288.1"/>
    </source>
</evidence>
<proteinExistence type="inferred from homology"/>
<reference evidence="3" key="1">
    <citation type="submission" date="2023-06" db="EMBL/GenBank/DDBJ databases">
        <title>Survivors Of The Sea: Transcriptome response of Skeletonema marinoi to long-term dormancy.</title>
        <authorList>
            <person name="Pinder M.I.M."/>
            <person name="Kourtchenko O."/>
            <person name="Robertson E.K."/>
            <person name="Larsson T."/>
            <person name="Maumus F."/>
            <person name="Osuna-Cruz C.M."/>
            <person name="Vancaester E."/>
            <person name="Stenow R."/>
            <person name="Vandepoele K."/>
            <person name="Ploug H."/>
            <person name="Bruchert V."/>
            <person name="Godhe A."/>
            <person name="Topel M."/>
        </authorList>
    </citation>
    <scope>NUCLEOTIDE SEQUENCE</scope>
    <source>
        <strain evidence="3">R05AC</strain>
    </source>
</reference>
<evidence type="ECO:0000313" key="4">
    <source>
        <dbReference type="Proteomes" id="UP001224775"/>
    </source>
</evidence>
<dbReference type="AlphaFoldDB" id="A0AAD8Y5Z3"/>
<dbReference type="InterPro" id="IPR036380">
    <property type="entry name" value="Isochorismatase-like_sf"/>
</dbReference>
<dbReference type="Proteomes" id="UP001224775">
    <property type="component" value="Unassembled WGS sequence"/>
</dbReference>
<dbReference type="SUPFAM" id="SSF52499">
    <property type="entry name" value="Isochorismatase-like hydrolases"/>
    <property type="match status" value="1"/>
</dbReference>